<accession>A0A1R3J852</accession>
<organism evidence="2 3">
    <name type="scientific">Corchorus olitorius</name>
    <dbReference type="NCBI Taxonomy" id="93759"/>
    <lineage>
        <taxon>Eukaryota</taxon>
        <taxon>Viridiplantae</taxon>
        <taxon>Streptophyta</taxon>
        <taxon>Embryophyta</taxon>
        <taxon>Tracheophyta</taxon>
        <taxon>Spermatophyta</taxon>
        <taxon>Magnoliopsida</taxon>
        <taxon>eudicotyledons</taxon>
        <taxon>Gunneridae</taxon>
        <taxon>Pentapetalae</taxon>
        <taxon>rosids</taxon>
        <taxon>malvids</taxon>
        <taxon>Malvales</taxon>
        <taxon>Malvaceae</taxon>
        <taxon>Grewioideae</taxon>
        <taxon>Apeibeae</taxon>
        <taxon>Corchorus</taxon>
    </lineage>
</organism>
<evidence type="ECO:0000256" key="1">
    <source>
        <dbReference type="SAM" id="MobiDB-lite"/>
    </source>
</evidence>
<dbReference type="EMBL" id="AWUE01016496">
    <property type="protein sequence ID" value="OMO90966.1"/>
    <property type="molecule type" value="Genomic_DNA"/>
</dbReference>
<dbReference type="Proteomes" id="UP000187203">
    <property type="component" value="Unassembled WGS sequence"/>
</dbReference>
<comment type="caution">
    <text evidence="2">The sequence shown here is derived from an EMBL/GenBank/DDBJ whole genome shotgun (WGS) entry which is preliminary data.</text>
</comment>
<keyword evidence="3" id="KW-1185">Reference proteome</keyword>
<feature type="region of interest" description="Disordered" evidence="1">
    <location>
        <begin position="40"/>
        <end position="61"/>
    </location>
</feature>
<sequence length="61" mass="6925">MGNQAQFKEASSEGGAAASATASRHSILLTLKEFITNFEKEKKSPSKTPNSWWKRWNRREV</sequence>
<dbReference type="AlphaFoldDB" id="A0A1R3J852"/>
<reference evidence="3" key="1">
    <citation type="submission" date="2013-09" db="EMBL/GenBank/DDBJ databases">
        <title>Corchorus olitorius genome sequencing.</title>
        <authorList>
            <person name="Alam M."/>
            <person name="Haque M.S."/>
            <person name="Islam M.S."/>
            <person name="Emdad E.M."/>
            <person name="Islam M.M."/>
            <person name="Ahmed B."/>
            <person name="Halim A."/>
            <person name="Hossen Q.M.M."/>
            <person name="Hossain M.Z."/>
            <person name="Ahmed R."/>
            <person name="Khan M.M."/>
            <person name="Islam R."/>
            <person name="Rashid M.M."/>
            <person name="Khan S.A."/>
            <person name="Rahman M.S."/>
            <person name="Alam M."/>
            <person name="Yahiya A.S."/>
            <person name="Khan M.S."/>
            <person name="Azam M.S."/>
            <person name="Haque T."/>
            <person name="Lashkar M.Z.H."/>
            <person name="Akhand A.I."/>
            <person name="Morshed G."/>
            <person name="Roy S."/>
            <person name="Uddin K.S."/>
            <person name="Rabeya T."/>
            <person name="Hossain A.S."/>
            <person name="Chowdhury A."/>
            <person name="Snigdha A.R."/>
            <person name="Mortoza M.S."/>
            <person name="Matin S.A."/>
            <person name="Hoque S.M.E."/>
            <person name="Islam M.K."/>
            <person name="Roy D.K."/>
            <person name="Haider R."/>
            <person name="Moosa M.M."/>
            <person name="Elias S.M."/>
            <person name="Hasan A.M."/>
            <person name="Jahan S."/>
            <person name="Shafiuddin M."/>
            <person name="Mahmood N."/>
            <person name="Shommy N.S."/>
        </authorList>
    </citation>
    <scope>NUCLEOTIDE SEQUENCE [LARGE SCALE GENOMIC DNA]</scope>
    <source>
        <strain evidence="3">cv. O-4</strain>
    </source>
</reference>
<evidence type="ECO:0000313" key="2">
    <source>
        <dbReference type="EMBL" id="OMO90966.1"/>
    </source>
</evidence>
<name>A0A1R3J852_9ROSI</name>
<gene>
    <name evidence="2" type="ORF">COLO4_18727</name>
</gene>
<evidence type="ECO:0000313" key="3">
    <source>
        <dbReference type="Proteomes" id="UP000187203"/>
    </source>
</evidence>
<proteinExistence type="predicted"/>
<protein>
    <submittedName>
        <fullName evidence="2">Uncharacterized protein</fullName>
    </submittedName>
</protein>